<evidence type="ECO:0000256" key="1">
    <source>
        <dbReference type="ARBA" id="ARBA00004141"/>
    </source>
</evidence>
<protein>
    <submittedName>
        <fullName evidence="7">Translocator protein</fullName>
    </submittedName>
</protein>
<dbReference type="GO" id="GO:0005741">
    <property type="term" value="C:mitochondrial outer membrane"/>
    <property type="evidence" value="ECO:0007669"/>
    <property type="project" value="TreeGrafter"/>
</dbReference>
<reference evidence="7" key="1">
    <citation type="submission" date="2009-03" db="EMBL/GenBank/DDBJ databases">
        <title>Caligus clemensi ESTs and full-length cDNAs.</title>
        <authorList>
            <person name="Yasuike M."/>
            <person name="von Schalburg K."/>
            <person name="Cooper G."/>
            <person name="Leong J."/>
            <person name="Jones S.R.M."/>
            <person name="Koop B.F."/>
        </authorList>
    </citation>
    <scope>NUCLEOTIDE SEQUENCE</scope>
    <source>
        <tissue evidence="7">Whole</tissue>
    </source>
</reference>
<dbReference type="AlphaFoldDB" id="C1C0C3"/>
<evidence type="ECO:0000256" key="2">
    <source>
        <dbReference type="ARBA" id="ARBA00007524"/>
    </source>
</evidence>
<feature type="transmembrane region" description="Helical" evidence="6">
    <location>
        <begin position="12"/>
        <end position="31"/>
    </location>
</feature>
<gene>
    <name evidence="7" type="primary">TSPO</name>
</gene>
<dbReference type="InterPro" id="IPR004307">
    <property type="entry name" value="TspO_MBR"/>
</dbReference>
<feature type="transmembrane region" description="Helical" evidence="6">
    <location>
        <begin position="79"/>
        <end position="100"/>
    </location>
</feature>
<proteinExistence type="evidence at transcript level"/>
<evidence type="ECO:0000256" key="3">
    <source>
        <dbReference type="ARBA" id="ARBA00022692"/>
    </source>
</evidence>
<dbReference type="EMBL" id="BT080302">
    <property type="protein sequence ID" value="ACO14726.1"/>
    <property type="molecule type" value="mRNA"/>
</dbReference>
<comment type="subcellular location">
    <subcellularLocation>
        <location evidence="1">Membrane</location>
        <topology evidence="1">Multi-pass membrane protein</topology>
    </subcellularLocation>
</comment>
<evidence type="ECO:0000256" key="6">
    <source>
        <dbReference type="SAM" id="Phobius"/>
    </source>
</evidence>
<accession>C1C0C3</accession>
<name>C1C0C3_CALCM</name>
<evidence type="ECO:0000256" key="5">
    <source>
        <dbReference type="ARBA" id="ARBA00023136"/>
    </source>
</evidence>
<feature type="transmembrane region" description="Helical" evidence="6">
    <location>
        <begin position="51"/>
        <end position="72"/>
    </location>
</feature>
<comment type="similarity">
    <text evidence="2">Belongs to the TspO/BZRP family.</text>
</comment>
<feature type="transmembrane region" description="Helical" evidence="6">
    <location>
        <begin position="139"/>
        <end position="157"/>
    </location>
</feature>
<dbReference type="GO" id="GO:0033013">
    <property type="term" value="P:tetrapyrrole metabolic process"/>
    <property type="evidence" value="ECO:0007669"/>
    <property type="project" value="UniProtKB-ARBA"/>
</dbReference>
<keyword evidence="4 6" id="KW-1133">Transmembrane helix</keyword>
<dbReference type="FunFam" id="1.20.1260.100:FF:000001">
    <property type="entry name" value="translocator protein 2"/>
    <property type="match status" value="1"/>
</dbReference>
<dbReference type="CDD" id="cd15904">
    <property type="entry name" value="TSPO_MBR"/>
    <property type="match status" value="1"/>
</dbReference>
<dbReference type="InterPro" id="IPR038330">
    <property type="entry name" value="TspO/MBR-related_sf"/>
</dbReference>
<evidence type="ECO:0000256" key="4">
    <source>
        <dbReference type="ARBA" id="ARBA00022989"/>
    </source>
</evidence>
<keyword evidence="5 6" id="KW-0472">Membrane</keyword>
<dbReference type="PIRSF" id="PIRSF005859">
    <property type="entry name" value="PBR"/>
    <property type="match status" value="1"/>
</dbReference>
<dbReference type="Pfam" id="PF03073">
    <property type="entry name" value="TspO_MBR"/>
    <property type="match status" value="1"/>
</dbReference>
<dbReference type="PANTHER" id="PTHR10057">
    <property type="entry name" value="PERIPHERAL-TYPE BENZODIAZEPINE RECEPTOR"/>
    <property type="match status" value="1"/>
</dbReference>
<dbReference type="Gene3D" id="1.20.1260.100">
    <property type="entry name" value="TspO/MBR protein"/>
    <property type="match status" value="1"/>
</dbReference>
<feature type="transmembrane region" description="Helical" evidence="6">
    <location>
        <begin position="112"/>
        <end position="132"/>
    </location>
</feature>
<dbReference type="PANTHER" id="PTHR10057:SF0">
    <property type="entry name" value="TRANSLOCATOR PROTEIN"/>
    <property type="match status" value="1"/>
</dbReference>
<keyword evidence="3 6" id="KW-0812">Transmembrane</keyword>
<organism evidence="7">
    <name type="scientific">Caligus clemensi</name>
    <name type="common">Sea louse</name>
    <dbReference type="NCBI Taxonomy" id="344056"/>
    <lineage>
        <taxon>Eukaryota</taxon>
        <taxon>Metazoa</taxon>
        <taxon>Ecdysozoa</taxon>
        <taxon>Arthropoda</taxon>
        <taxon>Crustacea</taxon>
        <taxon>Multicrustacea</taxon>
        <taxon>Hexanauplia</taxon>
        <taxon>Copepoda</taxon>
        <taxon>Siphonostomatoida</taxon>
        <taxon>Caligidae</taxon>
        <taxon>Caligus</taxon>
    </lineage>
</organism>
<evidence type="ECO:0000313" key="7">
    <source>
        <dbReference type="EMBL" id="ACO14726.1"/>
    </source>
</evidence>
<sequence>MECLRKINFKLIGATILPVIGSLVITFASNSRVDREWYDNLIKPSLNPPSWLFAPVWTFLYLSMGLASYLVYKAGGERLNGPAGIPLILYVIQLLVNWAWPPIFFAFQLLTLAFYVLVALDVCVITTLVAFIRLSWVAGLLFVPYLAWISFATYLNYSLMVLNPDEGGDALT</sequence>